<accession>A0AAD1HUH6</accession>
<dbReference type="InterPro" id="IPR007569">
    <property type="entry name" value="DUF559"/>
</dbReference>
<gene>
    <name evidence="2" type="ORF">MTER_00990</name>
</gene>
<evidence type="ECO:0000313" key="2">
    <source>
        <dbReference type="EMBL" id="BBX20688.1"/>
    </source>
</evidence>
<proteinExistence type="predicted"/>
<dbReference type="Pfam" id="PF04480">
    <property type="entry name" value="DUF559"/>
    <property type="match status" value="1"/>
</dbReference>
<evidence type="ECO:0000259" key="1">
    <source>
        <dbReference type="Pfam" id="PF04480"/>
    </source>
</evidence>
<organism evidence="2 3">
    <name type="scientific">Mycolicibacter terrae</name>
    <dbReference type="NCBI Taxonomy" id="1788"/>
    <lineage>
        <taxon>Bacteria</taxon>
        <taxon>Bacillati</taxon>
        <taxon>Actinomycetota</taxon>
        <taxon>Actinomycetes</taxon>
        <taxon>Mycobacteriales</taxon>
        <taxon>Mycobacteriaceae</taxon>
        <taxon>Mycolicibacter</taxon>
    </lineage>
</organism>
<protein>
    <recommendedName>
        <fullName evidence="1">DUF559 domain-containing protein</fullName>
    </recommendedName>
</protein>
<feature type="domain" description="DUF559" evidence="1">
    <location>
        <begin position="242"/>
        <end position="291"/>
    </location>
</feature>
<sequence length="306" mass="35031">MLLALLRANYRLAKDVGADWQHLAMGDVFIGSEALEQRRLTEYELRRWHRAIFRDVYVPKTRQLTLRDRIEGAWLRSGRNGVIAGVAASALHGARWVDADIPIELVWPNTRPPPGLIARDETLADDEQITVTGIPVTTPARTAYDLGRHLPRGRAVARLDALARATPFSTEDVLLIAKHHKGARGLRRLRAVLPLVDPGAASLQESWLRLRLIDAGLPSPTTQIPVCDGSYWPFAWLDMGWEDYKVSAEYDGDQHQKDRQQYVNDHKRQRRLERVGWINIRVINEDNPQETVRRVTEAMRIRGWRR</sequence>
<keyword evidence="3" id="KW-1185">Reference proteome</keyword>
<dbReference type="EMBL" id="AP022564">
    <property type="protein sequence ID" value="BBX20688.1"/>
    <property type="molecule type" value="Genomic_DNA"/>
</dbReference>
<evidence type="ECO:0000313" key="3">
    <source>
        <dbReference type="Proteomes" id="UP000467636"/>
    </source>
</evidence>
<dbReference type="Proteomes" id="UP000467636">
    <property type="component" value="Chromosome"/>
</dbReference>
<reference evidence="2 3" key="1">
    <citation type="journal article" date="2019" name="Emerg. Microbes Infect.">
        <title>Comprehensive subspecies identification of 175 nontuberculous mycobacteria species based on 7547 genomic profiles.</title>
        <authorList>
            <person name="Matsumoto Y."/>
            <person name="Kinjo T."/>
            <person name="Motooka D."/>
            <person name="Nabeya D."/>
            <person name="Jung N."/>
            <person name="Uechi K."/>
            <person name="Horii T."/>
            <person name="Iida T."/>
            <person name="Fujita J."/>
            <person name="Nakamura S."/>
        </authorList>
    </citation>
    <scope>NUCLEOTIDE SEQUENCE [LARGE SCALE GENOMIC DNA]</scope>
    <source>
        <strain evidence="2 3">JCM 12143</strain>
    </source>
</reference>
<name>A0AAD1HUH6_9MYCO</name>
<dbReference type="AlphaFoldDB" id="A0AAD1HUH6"/>